<evidence type="ECO:0000313" key="1">
    <source>
        <dbReference type="EMBL" id="GBM72626.1"/>
    </source>
</evidence>
<dbReference type="Proteomes" id="UP000499080">
    <property type="component" value="Unassembled WGS sequence"/>
</dbReference>
<protein>
    <submittedName>
        <fullName evidence="1">Down syndrome cell adhesion molecule-like protein Dscam2</fullName>
    </submittedName>
</protein>
<organism evidence="1 2">
    <name type="scientific">Araneus ventricosus</name>
    <name type="common">Orbweaver spider</name>
    <name type="synonym">Epeira ventricosa</name>
    <dbReference type="NCBI Taxonomy" id="182803"/>
    <lineage>
        <taxon>Eukaryota</taxon>
        <taxon>Metazoa</taxon>
        <taxon>Ecdysozoa</taxon>
        <taxon>Arthropoda</taxon>
        <taxon>Chelicerata</taxon>
        <taxon>Arachnida</taxon>
        <taxon>Araneae</taxon>
        <taxon>Araneomorphae</taxon>
        <taxon>Entelegynae</taxon>
        <taxon>Araneoidea</taxon>
        <taxon>Araneidae</taxon>
        <taxon>Araneus</taxon>
    </lineage>
</organism>
<proteinExistence type="predicted"/>
<reference evidence="1 2" key="1">
    <citation type="journal article" date="2019" name="Sci. Rep.">
        <title>Orb-weaving spider Araneus ventricosus genome elucidates the spidroin gene catalogue.</title>
        <authorList>
            <person name="Kono N."/>
            <person name="Nakamura H."/>
            <person name="Ohtoshi R."/>
            <person name="Moran D.A.P."/>
            <person name="Shinohara A."/>
            <person name="Yoshida Y."/>
            <person name="Fujiwara M."/>
            <person name="Mori M."/>
            <person name="Tomita M."/>
            <person name="Arakawa K."/>
        </authorList>
    </citation>
    <scope>NUCLEOTIDE SEQUENCE [LARGE SCALE GENOMIC DNA]</scope>
</reference>
<keyword evidence="2" id="KW-1185">Reference proteome</keyword>
<name>A0A4Y2I678_ARAVE</name>
<dbReference type="AlphaFoldDB" id="A0A4Y2I678"/>
<comment type="caution">
    <text evidence="1">The sequence shown here is derived from an EMBL/GenBank/DDBJ whole genome shotgun (WGS) entry which is preliminary data.</text>
</comment>
<evidence type="ECO:0000313" key="2">
    <source>
        <dbReference type="Proteomes" id="UP000499080"/>
    </source>
</evidence>
<dbReference type="EMBL" id="BGPR01002390">
    <property type="protein sequence ID" value="GBM72626.1"/>
    <property type="molecule type" value="Genomic_DNA"/>
</dbReference>
<gene>
    <name evidence="1" type="primary">Dscam2_59</name>
    <name evidence="1" type="ORF">AVEN_238216_1</name>
</gene>
<accession>A0A4Y2I678</accession>
<feature type="non-terminal residue" evidence="1">
    <location>
        <position position="18"/>
    </location>
</feature>
<sequence>MVGSTKVARRISRKPRRR</sequence>